<evidence type="ECO:0000313" key="6">
    <source>
        <dbReference type="Proteomes" id="UP000052978"/>
    </source>
</evidence>
<dbReference type="PANTHER" id="PTHR13142">
    <property type="entry name" value="INNER CENTROMERE PROTEIN"/>
    <property type="match status" value="1"/>
</dbReference>
<reference evidence="5 6" key="1">
    <citation type="journal article" date="2013" name="Nat. Commun.">
        <title>Genome analysis reveals insights into physiology and longevity of the Brandt's bat Myotis brandtii.</title>
        <authorList>
            <person name="Seim I."/>
            <person name="Fang X."/>
            <person name="Xiong Z."/>
            <person name="Lobanov A.V."/>
            <person name="Huang Z."/>
            <person name="Ma S."/>
            <person name="Feng Y."/>
            <person name="Turanov A.A."/>
            <person name="Zhu Y."/>
            <person name="Lenz T.L."/>
            <person name="Gerashchenko M.V."/>
            <person name="Fan D."/>
            <person name="Hee Yim S."/>
            <person name="Yao X."/>
            <person name="Jordan D."/>
            <person name="Xiong Y."/>
            <person name="Ma Y."/>
            <person name="Lyapunov A.N."/>
            <person name="Chen G."/>
            <person name="Kulakova O.I."/>
            <person name="Sun Y."/>
            <person name="Lee S.G."/>
            <person name="Bronson R.T."/>
            <person name="Moskalev A.A."/>
            <person name="Sunyaev S.R."/>
            <person name="Zhang G."/>
            <person name="Krogh A."/>
            <person name="Wang J."/>
            <person name="Gladyshev V.N."/>
        </authorList>
    </citation>
    <scope>NUCLEOTIDE SEQUENCE [LARGE SCALE GENOMIC DNA]</scope>
</reference>
<dbReference type="EMBL" id="KE162617">
    <property type="protein sequence ID" value="EPQ09025.1"/>
    <property type="molecule type" value="Genomic_DNA"/>
</dbReference>
<dbReference type="PANTHER" id="PTHR13142:SF1">
    <property type="entry name" value="INNER CENTROMERE PROTEIN"/>
    <property type="match status" value="1"/>
</dbReference>
<gene>
    <name evidence="5" type="ORF">D623_10034380</name>
</gene>
<dbReference type="GO" id="GO:1990385">
    <property type="term" value="C:meiotic spindle midzone"/>
    <property type="evidence" value="ECO:0007669"/>
    <property type="project" value="TreeGrafter"/>
</dbReference>
<feature type="region of interest" description="Disordered" evidence="4">
    <location>
        <begin position="1"/>
        <end position="88"/>
    </location>
</feature>
<evidence type="ECO:0000313" key="5">
    <source>
        <dbReference type="EMBL" id="EPQ09025.1"/>
    </source>
</evidence>
<feature type="coiled-coil region" evidence="3">
    <location>
        <begin position="155"/>
        <end position="211"/>
    </location>
</feature>
<dbReference type="GO" id="GO:0030496">
    <property type="term" value="C:midbody"/>
    <property type="evidence" value="ECO:0007669"/>
    <property type="project" value="TreeGrafter"/>
</dbReference>
<dbReference type="Proteomes" id="UP000052978">
    <property type="component" value="Unassembled WGS sequence"/>
</dbReference>
<dbReference type="GO" id="GO:0005634">
    <property type="term" value="C:nucleus"/>
    <property type="evidence" value="ECO:0007669"/>
    <property type="project" value="TreeGrafter"/>
</dbReference>
<name>S7MZK4_MYOBR</name>
<dbReference type="GO" id="GO:0000776">
    <property type="term" value="C:kinetochore"/>
    <property type="evidence" value="ECO:0007669"/>
    <property type="project" value="TreeGrafter"/>
</dbReference>
<keyword evidence="3" id="KW-0175">Coiled coil</keyword>
<keyword evidence="6" id="KW-1185">Reference proteome</keyword>
<evidence type="ECO:0000256" key="2">
    <source>
        <dbReference type="ARBA" id="ARBA00022490"/>
    </source>
</evidence>
<evidence type="ECO:0000256" key="1">
    <source>
        <dbReference type="ARBA" id="ARBA00004496"/>
    </source>
</evidence>
<keyword evidence="2" id="KW-0963">Cytoplasm</keyword>
<dbReference type="GO" id="GO:0032133">
    <property type="term" value="C:chromosome passenger complex"/>
    <property type="evidence" value="ECO:0007669"/>
    <property type="project" value="TreeGrafter"/>
</dbReference>
<evidence type="ECO:0000256" key="3">
    <source>
        <dbReference type="SAM" id="Coils"/>
    </source>
</evidence>
<evidence type="ECO:0000256" key="4">
    <source>
        <dbReference type="SAM" id="MobiDB-lite"/>
    </source>
</evidence>
<comment type="subcellular location">
    <subcellularLocation>
        <location evidence="1">Cytoplasm</location>
    </subcellularLocation>
</comment>
<accession>S7MZK4</accession>
<dbReference type="AlphaFoldDB" id="S7MZK4"/>
<dbReference type="GO" id="GO:0051310">
    <property type="term" value="P:metaphase chromosome alignment"/>
    <property type="evidence" value="ECO:0007669"/>
    <property type="project" value="TreeGrafter"/>
</dbReference>
<dbReference type="GO" id="GO:0000281">
    <property type="term" value="P:mitotic cytokinesis"/>
    <property type="evidence" value="ECO:0007669"/>
    <property type="project" value="TreeGrafter"/>
</dbReference>
<dbReference type="GO" id="GO:0005737">
    <property type="term" value="C:cytoplasm"/>
    <property type="evidence" value="ECO:0007669"/>
    <property type="project" value="UniProtKB-SubCell"/>
</dbReference>
<sequence length="212" mass="24511">MEVPKNEGSTLWPCSATKIAISTPGSQPIAGGQETPSVGQKEAKINQADGPKEPPQSVRRKHSYKQAVSELDEEQQLDEKELQPPGARPLPCPVWPARWYISWTFLYTMQRNQMVMTPTSASCSNVRKSFIKRNTPLRMDPTEKEQQCLENLRCKEEAEHLLRQKLEEVKLKQEERLHKVLRAQEQVEQMKEEMKKQIEQKFAQLDEKAKEE</sequence>
<protein>
    <submittedName>
        <fullName evidence="5">Inner centromere protein</fullName>
    </submittedName>
</protein>
<proteinExistence type="predicted"/>
<dbReference type="GO" id="GO:0051257">
    <property type="term" value="P:meiotic spindle midzone assembly"/>
    <property type="evidence" value="ECO:0007669"/>
    <property type="project" value="TreeGrafter"/>
</dbReference>
<organism evidence="5 6">
    <name type="scientific">Myotis brandtii</name>
    <name type="common">Brandt's bat</name>
    <dbReference type="NCBI Taxonomy" id="109478"/>
    <lineage>
        <taxon>Eukaryota</taxon>
        <taxon>Metazoa</taxon>
        <taxon>Chordata</taxon>
        <taxon>Craniata</taxon>
        <taxon>Vertebrata</taxon>
        <taxon>Euteleostomi</taxon>
        <taxon>Mammalia</taxon>
        <taxon>Eutheria</taxon>
        <taxon>Laurasiatheria</taxon>
        <taxon>Chiroptera</taxon>
        <taxon>Yangochiroptera</taxon>
        <taxon>Vespertilionidae</taxon>
        <taxon>Myotis</taxon>
    </lineage>
</organism>